<dbReference type="EMBL" id="CAJPDR010000309">
    <property type="protein sequence ID" value="CAF9931616.1"/>
    <property type="molecule type" value="Genomic_DNA"/>
</dbReference>
<dbReference type="Proteomes" id="UP000664203">
    <property type="component" value="Unassembled WGS sequence"/>
</dbReference>
<proteinExistence type="predicted"/>
<feature type="region of interest" description="Disordered" evidence="1">
    <location>
        <begin position="170"/>
        <end position="189"/>
    </location>
</feature>
<accession>A0A8H3FSU3</accession>
<comment type="caution">
    <text evidence="2">The sequence shown here is derived from an EMBL/GenBank/DDBJ whole genome shotgun (WGS) entry which is preliminary data.</text>
</comment>
<evidence type="ECO:0000256" key="1">
    <source>
        <dbReference type="SAM" id="MobiDB-lite"/>
    </source>
</evidence>
<sequence length="409" mass="46541">MQNAGLTSFIASLEVPTISPTIPEDADWLDQITLDKSDYDLSPKSDLDLDLDNRAEPADDDAALAAHLCDRDHASDLDGYEWHSDDLVSETYSDVDDDASDEEVPRLARIDFFERGIQREETWTREYRERWEEDHVFYKRKIQERLGDVADDFEEQSYVSESAWSARVDRNWGTPGTSSGGDQEPWIRPVSPLVQDENGINQVQEYAGTDENPSELSLRAQTLEWNPVSESSAHEEQSSTPIGRHLTDVSSITPSLHHGVDVANFNDISSLPQPTTRLNFKQPKRTSRFNDPDPILLETFNPPSNPPFNLPFNPQILDTFLDTCIAKTKLLLADAKTALASTPKVDHPPQIRETVWTRKKHRDYKPEIQHIVDPEVSASLADENDVIPADIVRVENWWKVRGRDAWWEV</sequence>
<evidence type="ECO:0000313" key="3">
    <source>
        <dbReference type="Proteomes" id="UP000664203"/>
    </source>
</evidence>
<evidence type="ECO:0000313" key="2">
    <source>
        <dbReference type="EMBL" id="CAF9931616.1"/>
    </source>
</evidence>
<organism evidence="2 3">
    <name type="scientific">Alectoria fallacina</name>
    <dbReference type="NCBI Taxonomy" id="1903189"/>
    <lineage>
        <taxon>Eukaryota</taxon>
        <taxon>Fungi</taxon>
        <taxon>Dikarya</taxon>
        <taxon>Ascomycota</taxon>
        <taxon>Pezizomycotina</taxon>
        <taxon>Lecanoromycetes</taxon>
        <taxon>OSLEUM clade</taxon>
        <taxon>Lecanoromycetidae</taxon>
        <taxon>Lecanorales</taxon>
        <taxon>Lecanorineae</taxon>
        <taxon>Parmeliaceae</taxon>
        <taxon>Alectoria</taxon>
    </lineage>
</organism>
<dbReference type="AlphaFoldDB" id="A0A8H3FSU3"/>
<dbReference type="OrthoDB" id="5497838at2759"/>
<gene>
    <name evidence="2" type="ORF">ALECFALPRED_005037</name>
</gene>
<reference evidence="2" key="1">
    <citation type="submission" date="2021-03" db="EMBL/GenBank/DDBJ databases">
        <authorList>
            <person name="Tagirdzhanova G."/>
        </authorList>
    </citation>
    <scope>NUCLEOTIDE SEQUENCE</scope>
</reference>
<protein>
    <submittedName>
        <fullName evidence="2">Uncharacterized protein</fullName>
    </submittedName>
</protein>
<name>A0A8H3FSU3_9LECA</name>
<keyword evidence="3" id="KW-1185">Reference proteome</keyword>